<gene>
    <name evidence="2" type="ORF">CWS20_16945</name>
</gene>
<dbReference type="GO" id="GO:0006109">
    <property type="term" value="P:regulation of carbohydrate metabolic process"/>
    <property type="evidence" value="ECO:0007669"/>
    <property type="project" value="InterPro"/>
</dbReference>
<dbReference type="InterPro" id="IPR011104">
    <property type="entry name" value="Hpr_kin/Pase_C"/>
</dbReference>
<reference evidence="2 3" key="1">
    <citation type="journal article" date="2010" name="Int. J. Syst. Evol. Microbiol.">
        <title>Bacillus horneckiae sp. nov., isolated from a spacecraft-assembly clean room.</title>
        <authorList>
            <person name="Vaishampayan P."/>
            <person name="Probst A."/>
            <person name="Krishnamurthi S."/>
            <person name="Ghosh S."/>
            <person name="Osman S."/>
            <person name="McDowall A."/>
            <person name="Ruckmani A."/>
            <person name="Mayilraj S."/>
            <person name="Venkateswaran K."/>
        </authorList>
    </citation>
    <scope>NUCLEOTIDE SEQUENCE [LARGE SCALE GENOMIC DNA]</scope>
    <source>
        <strain evidence="3">1PO1SC</strain>
    </source>
</reference>
<proteinExistence type="predicted"/>
<evidence type="ECO:0000313" key="3">
    <source>
        <dbReference type="Proteomes" id="UP000233343"/>
    </source>
</evidence>
<comment type="caution">
    <text evidence="2">The sequence shown here is derived from an EMBL/GenBank/DDBJ whole genome shotgun (WGS) entry which is preliminary data.</text>
</comment>
<protein>
    <submittedName>
        <fullName evidence="2">Aldolase</fullName>
    </submittedName>
</protein>
<dbReference type="Pfam" id="PF07475">
    <property type="entry name" value="Hpr_kinase_C"/>
    <property type="match status" value="1"/>
</dbReference>
<dbReference type="SUPFAM" id="SSF53795">
    <property type="entry name" value="PEP carboxykinase-like"/>
    <property type="match status" value="1"/>
</dbReference>
<dbReference type="EMBL" id="PISD01000036">
    <property type="protein sequence ID" value="PKG27782.1"/>
    <property type="molecule type" value="Genomic_DNA"/>
</dbReference>
<keyword evidence="3" id="KW-1185">Reference proteome</keyword>
<dbReference type="InterPro" id="IPR027417">
    <property type="entry name" value="P-loop_NTPase"/>
</dbReference>
<evidence type="ECO:0000259" key="1">
    <source>
        <dbReference type="Pfam" id="PF07475"/>
    </source>
</evidence>
<dbReference type="RefSeq" id="WP_066190751.1">
    <property type="nucleotide sequence ID" value="NZ_JAFDQP010000012.1"/>
</dbReference>
<feature type="domain" description="HPr kinase/phosphorylase C-terminal" evidence="1">
    <location>
        <begin position="118"/>
        <end position="170"/>
    </location>
</feature>
<organism evidence="2 3">
    <name type="scientific">Cytobacillus horneckiae</name>
    <dbReference type="NCBI Taxonomy" id="549687"/>
    <lineage>
        <taxon>Bacteria</taxon>
        <taxon>Bacillati</taxon>
        <taxon>Bacillota</taxon>
        <taxon>Bacilli</taxon>
        <taxon>Bacillales</taxon>
        <taxon>Bacillaceae</taxon>
        <taxon>Cytobacillus</taxon>
    </lineage>
</organism>
<dbReference type="Proteomes" id="UP000233343">
    <property type="component" value="Unassembled WGS sequence"/>
</dbReference>
<sequence length="310" mass="34906">MLTTIKTYMYFAFGLHLQSSMPLPELMIDRQSITEADVQIKVNDLTGLWSKYGKQNKFNVMQDHSVLFEVPDTAIYHIEKGNKITVSPIENASFDKIRLFVLGSCMGIILMQRKILPLHGSAVKINNQAYLIVGESGAGKSTLASALLSKGYQLLSDDVIAVTLSNTNQAVVTPAYPQQKLWQKSLDAFAMASEDYRPIADRESKFAVPVHTQFSSEVLPLGGIFELVKTDTGTLKQEPVVGLNKLHTLYTHTYRQFLVERLNLTEWHFQLSAKISENTKIYRLTRNETGFTAYYLADKLLESIFEGVKK</sequence>
<dbReference type="Gene3D" id="3.40.50.300">
    <property type="entry name" value="P-loop containing nucleotide triphosphate hydrolases"/>
    <property type="match status" value="1"/>
</dbReference>
<dbReference type="GO" id="GO:0005524">
    <property type="term" value="F:ATP binding"/>
    <property type="evidence" value="ECO:0007669"/>
    <property type="project" value="InterPro"/>
</dbReference>
<name>A0A2N0ZE41_9BACI</name>
<accession>A0A2N0ZE41</accession>
<dbReference type="GO" id="GO:0000155">
    <property type="term" value="F:phosphorelay sensor kinase activity"/>
    <property type="evidence" value="ECO:0007669"/>
    <property type="project" value="InterPro"/>
</dbReference>
<dbReference type="AlphaFoldDB" id="A0A2N0ZE41"/>
<evidence type="ECO:0000313" key="2">
    <source>
        <dbReference type="EMBL" id="PKG27782.1"/>
    </source>
</evidence>